<protein>
    <submittedName>
        <fullName evidence="1">Uncharacterized protein</fullName>
    </submittedName>
</protein>
<gene>
    <name evidence="1" type="ORF">A5630_11325</name>
</gene>
<dbReference type="InterPro" id="IPR053733">
    <property type="entry name" value="Heme_Transport_Util_sf"/>
</dbReference>
<sequence>MCTDGRRCPNCPAGRLAAGSRALAEALPALGTVVSVTANDAALLSQTGEYGVIAHPGEALVYNEDRIGLRISPSVVGYRTSRALTLLDDFGTHRAYLTPLTDQLVVEALSATPADASEPVSPVDWGAVNWDDTDQLDHLDDLSHARYQVLPFQGARRIVPAVVPHLLAYLVSEGLGFTVAVRGGGCVQLHRGRASMADGANQHFAVIFGAARYAVDPVQLSECWVTRAHGISGPTSAIELYDHSRHCVTVLTQTGAVCEHVRKTWEAMVASLPTCED</sequence>
<accession>A0A1A3HES0</accession>
<evidence type="ECO:0000313" key="2">
    <source>
        <dbReference type="Proteomes" id="UP000093898"/>
    </source>
</evidence>
<dbReference type="SUPFAM" id="SSF144064">
    <property type="entry name" value="Heme iron utilization protein-like"/>
    <property type="match status" value="1"/>
</dbReference>
<dbReference type="AlphaFoldDB" id="A0A1A3HES0"/>
<evidence type="ECO:0000313" key="1">
    <source>
        <dbReference type="EMBL" id="OBJ46590.1"/>
    </source>
</evidence>
<dbReference type="RefSeq" id="WP_064978645.1">
    <property type="nucleotide sequence ID" value="NZ_LZLC01000012.1"/>
</dbReference>
<dbReference type="Gene3D" id="3.40.1570.10">
    <property type="entry name" value="HemS/ChuS/ChuX like domains"/>
    <property type="match status" value="1"/>
</dbReference>
<dbReference type="STRING" id="56689.GCA_001291445_04804"/>
<reference evidence="1 2" key="1">
    <citation type="submission" date="2016-06" db="EMBL/GenBank/DDBJ databases">
        <authorList>
            <person name="Kjaerup R.B."/>
            <person name="Dalgaard T.S."/>
            <person name="Juul-Madsen H.R."/>
        </authorList>
    </citation>
    <scope>NUCLEOTIDE SEQUENCE [LARGE SCALE GENOMIC DNA]</scope>
    <source>
        <strain evidence="1 2">1127319.6</strain>
    </source>
</reference>
<name>A0A1A3HES0_MYCMU</name>
<dbReference type="Proteomes" id="UP000093898">
    <property type="component" value="Unassembled WGS sequence"/>
</dbReference>
<dbReference type="EMBL" id="LZLC01000012">
    <property type="protein sequence ID" value="OBJ46590.1"/>
    <property type="molecule type" value="Genomic_DNA"/>
</dbReference>
<comment type="caution">
    <text evidence="1">The sequence shown here is derived from an EMBL/GenBank/DDBJ whole genome shotgun (WGS) entry which is preliminary data.</text>
</comment>
<proteinExistence type="predicted"/>
<organism evidence="1 2">
    <name type="scientific">Mycolicibacterium mucogenicum</name>
    <name type="common">Mycobacterium mucogenicum</name>
    <dbReference type="NCBI Taxonomy" id="56689"/>
    <lineage>
        <taxon>Bacteria</taxon>
        <taxon>Bacillati</taxon>
        <taxon>Actinomycetota</taxon>
        <taxon>Actinomycetes</taxon>
        <taxon>Mycobacteriales</taxon>
        <taxon>Mycobacteriaceae</taxon>
        <taxon>Mycolicibacterium</taxon>
    </lineage>
</organism>